<gene>
    <name evidence="3" type="primary">arcA</name>
    <name evidence="3" type="ORF">MPNA3050</name>
</gene>
<dbReference type="PANTHER" id="PTHR47271">
    <property type="entry name" value="ARGININE DEIMINASE"/>
    <property type="match status" value="1"/>
</dbReference>
<evidence type="ECO:0000256" key="2">
    <source>
        <dbReference type="ARBA" id="ARBA00022801"/>
    </source>
</evidence>
<dbReference type="Pfam" id="PF02274">
    <property type="entry name" value="ADI"/>
    <property type="match status" value="1"/>
</dbReference>
<dbReference type="SUPFAM" id="SSF55909">
    <property type="entry name" value="Pentein"/>
    <property type="match status" value="1"/>
</dbReference>
<dbReference type="PANTHER" id="PTHR47271:SF2">
    <property type="entry name" value="ARGININE DEIMINASE"/>
    <property type="match status" value="1"/>
</dbReference>
<dbReference type="PRINTS" id="PR01466">
    <property type="entry name" value="ARGDEIMINASE"/>
</dbReference>
<reference evidence="4" key="1">
    <citation type="journal article" date="2012" name="J. Bacteriol.">
        <title>Complete genome sequence of Mycoplasma pneumoniae type 2a strain 309, isolated in Japan.</title>
        <authorList>
            <person name="Kenri T."/>
            <person name="Horino A."/>
            <person name="Matsui M."/>
            <person name="Sasaki Y."/>
            <person name="Suzuki S."/>
            <person name="Narita M."/>
            <person name="Ohya H."/>
            <person name="Okazaki N."/>
            <person name="Shibayama K."/>
        </authorList>
    </citation>
    <scope>NUCLEOTIDE SEQUENCE [LARGE SCALE GENOMIC DNA]</scope>
    <source>
        <strain evidence="4">309</strain>
    </source>
</reference>
<dbReference type="KEGG" id="mpm:MPNA3050"/>
<evidence type="ECO:0000313" key="4">
    <source>
        <dbReference type="Proteomes" id="UP000007105"/>
    </source>
</evidence>
<organism evidence="3 4">
    <name type="scientific">Mycoplasmoides pneumoniae 309</name>
    <dbReference type="NCBI Taxonomy" id="1112856"/>
    <lineage>
        <taxon>Bacteria</taxon>
        <taxon>Bacillati</taxon>
        <taxon>Mycoplasmatota</taxon>
        <taxon>Mycoplasmoidales</taxon>
        <taxon>Mycoplasmoidaceae</taxon>
        <taxon>Mycoplasmoides</taxon>
    </lineage>
</organism>
<name>A0AB33HLL4_MYCPM</name>
<dbReference type="Gene3D" id="3.75.10.10">
    <property type="entry name" value="L-arginine/glycine Amidinotransferase, Chain A"/>
    <property type="match status" value="1"/>
</dbReference>
<dbReference type="AlphaFoldDB" id="A0AB33HLL4"/>
<keyword evidence="2" id="KW-0378">Hydrolase</keyword>
<proteinExistence type="inferred from homology"/>
<dbReference type="Proteomes" id="UP000007105">
    <property type="component" value="Chromosome"/>
</dbReference>
<dbReference type="InterPro" id="IPR003876">
    <property type="entry name" value="Arg_deiminase"/>
</dbReference>
<evidence type="ECO:0000256" key="1">
    <source>
        <dbReference type="ARBA" id="ARBA00010206"/>
    </source>
</evidence>
<dbReference type="EMBL" id="AP012303">
    <property type="protein sequence ID" value="BAL21880.1"/>
    <property type="molecule type" value="Genomic_DNA"/>
</dbReference>
<accession>A0AB33HLL4</accession>
<protein>
    <submittedName>
        <fullName evidence="3">Arginine deiminase</fullName>
    </submittedName>
</protein>
<dbReference type="GO" id="GO:0016990">
    <property type="term" value="F:arginine deiminase activity"/>
    <property type="evidence" value="ECO:0007669"/>
    <property type="project" value="InterPro"/>
</dbReference>
<dbReference type="GO" id="GO:0019546">
    <property type="term" value="P:L-arginine deiminase pathway"/>
    <property type="evidence" value="ECO:0007669"/>
    <property type="project" value="TreeGrafter"/>
</dbReference>
<sequence>MGTIEGGDIFVYDQQTVVVGLSERTTEAAINVLAKKIQQDSSTSFKRIFVINVPQLPNLMHLDTWLTMLDRNKFLYSPNMLAVLKAWRIDLTDPALKWNEIAGDLSTILHTIIGQKPMLIPIAGADANQTEIDIETHFDGTNYLTIAPSVVVGYARNKLTHQALEAAGVKVIAFKGNQLSLGMGSARCMSMPLVRKPL</sequence>
<comment type="similarity">
    <text evidence="1">Belongs to the arginine deiminase family.</text>
</comment>
<evidence type="ECO:0000313" key="3">
    <source>
        <dbReference type="EMBL" id="BAL21880.1"/>
    </source>
</evidence>